<comment type="caution">
    <text evidence="1">The sequence shown here is derived from an EMBL/GenBank/DDBJ whole genome shotgun (WGS) entry which is preliminary data.</text>
</comment>
<reference evidence="1 2" key="1">
    <citation type="submission" date="2021-06" db="EMBL/GenBank/DDBJ databases">
        <title>Caerostris extrusa draft genome.</title>
        <authorList>
            <person name="Kono N."/>
            <person name="Arakawa K."/>
        </authorList>
    </citation>
    <scope>NUCLEOTIDE SEQUENCE [LARGE SCALE GENOMIC DNA]</scope>
</reference>
<name>A0AAV4WU68_CAEEX</name>
<keyword evidence="2" id="KW-1185">Reference proteome</keyword>
<dbReference type="AlphaFoldDB" id="A0AAV4WU68"/>
<gene>
    <name evidence="1" type="ORF">CEXT_89981</name>
</gene>
<dbReference type="EMBL" id="BPLR01016626">
    <property type="protein sequence ID" value="GIY85215.1"/>
    <property type="molecule type" value="Genomic_DNA"/>
</dbReference>
<sequence length="113" mass="12243">MCAFGCTPRGVGAAPSKHLTGICERVQPFPPGSPGNSVQNIFFTIRILSKDYLQNSLPSSSTTNLISLSSEQVILLSSKVYLLLLEIPLNRSTSVVPDHRPRGEYLTADGLQQ</sequence>
<accession>A0AAV4WU68</accession>
<evidence type="ECO:0000313" key="1">
    <source>
        <dbReference type="EMBL" id="GIY85215.1"/>
    </source>
</evidence>
<organism evidence="1 2">
    <name type="scientific">Caerostris extrusa</name>
    <name type="common">Bark spider</name>
    <name type="synonym">Caerostris bankana</name>
    <dbReference type="NCBI Taxonomy" id="172846"/>
    <lineage>
        <taxon>Eukaryota</taxon>
        <taxon>Metazoa</taxon>
        <taxon>Ecdysozoa</taxon>
        <taxon>Arthropoda</taxon>
        <taxon>Chelicerata</taxon>
        <taxon>Arachnida</taxon>
        <taxon>Araneae</taxon>
        <taxon>Araneomorphae</taxon>
        <taxon>Entelegynae</taxon>
        <taxon>Araneoidea</taxon>
        <taxon>Araneidae</taxon>
        <taxon>Caerostris</taxon>
    </lineage>
</organism>
<dbReference type="Proteomes" id="UP001054945">
    <property type="component" value="Unassembled WGS sequence"/>
</dbReference>
<proteinExistence type="predicted"/>
<evidence type="ECO:0000313" key="2">
    <source>
        <dbReference type="Proteomes" id="UP001054945"/>
    </source>
</evidence>
<protein>
    <submittedName>
        <fullName evidence="1">Uncharacterized protein</fullName>
    </submittedName>
</protein>